<reference evidence="1" key="1">
    <citation type="journal article" date="2014" name="Nat. Commun.">
        <title>The tobacco genome sequence and its comparison with those of tomato and potato.</title>
        <authorList>
            <person name="Sierro N."/>
            <person name="Battey J.N."/>
            <person name="Ouadi S."/>
            <person name="Bakaher N."/>
            <person name="Bovet L."/>
            <person name="Willig A."/>
            <person name="Goepfert S."/>
            <person name="Peitsch M.C."/>
            <person name="Ivanov N.V."/>
        </authorList>
    </citation>
    <scope>NUCLEOTIDE SEQUENCE [LARGE SCALE GENOMIC DNA]</scope>
</reference>
<proteinExistence type="predicted"/>
<dbReference type="RefSeq" id="XP_075099521.1">
    <property type="nucleotide sequence ID" value="XM_075243420.1"/>
</dbReference>
<keyword evidence="1" id="KW-1185">Reference proteome</keyword>
<gene>
    <name evidence="2" type="primary">LOC142176290</name>
</gene>
<name>A0AC58TQN4_TOBAC</name>
<evidence type="ECO:0000313" key="1">
    <source>
        <dbReference type="Proteomes" id="UP000790787"/>
    </source>
</evidence>
<organism evidence="1 2">
    <name type="scientific">Nicotiana tabacum</name>
    <name type="common">Common tobacco</name>
    <dbReference type="NCBI Taxonomy" id="4097"/>
    <lineage>
        <taxon>Eukaryota</taxon>
        <taxon>Viridiplantae</taxon>
        <taxon>Streptophyta</taxon>
        <taxon>Embryophyta</taxon>
        <taxon>Tracheophyta</taxon>
        <taxon>Spermatophyta</taxon>
        <taxon>Magnoliopsida</taxon>
        <taxon>eudicotyledons</taxon>
        <taxon>Gunneridae</taxon>
        <taxon>Pentapetalae</taxon>
        <taxon>asterids</taxon>
        <taxon>lamiids</taxon>
        <taxon>Solanales</taxon>
        <taxon>Solanaceae</taxon>
        <taxon>Nicotianoideae</taxon>
        <taxon>Nicotianeae</taxon>
        <taxon>Nicotiana</taxon>
    </lineage>
</organism>
<sequence length="462" mass="53223">MEEDIVEENEKWNRAVILYVVGNTLSIGKIERFITNQWNEDKERTVMNGPYTINNRPVIVRQWSENFDFSEEVLRTIPLCIKLPNLPLNYWSNQALSKIGSGMGKPIYIDACTTIAQRISYASVLIEMDVTSPLPEKIKLFDPKGNKCFQLGHTCKDQRKLRQDEGKKNGEGIQIQEWRKVRVLDPKVDKIDAQGRVNEQLEEEAIVHKSISEVEAQWQIAIGRSATKKHLDVTREKEVNIGNAFKGLVDIAQTIVQMSKNQCIKGMHSKEHSGGPPVKQCNASSVLKKALNNWRWVDNYNEAPGGRIWIAWESNMVDYTTIRKHEQFILGKVTLIQQNVLFHLCTVYGKHTIQDRKNLWQEMLLSVVNIGNPCLIMRDFNTILTSEDRFNGTPVQEMEIREFKKFLVDANVAELKTVGRKYTWKNNHVHSRIDRILVNAEWIQMWPIMEGMIMNPGLTIAP</sequence>
<reference evidence="2" key="2">
    <citation type="submission" date="2025-08" db="UniProtKB">
        <authorList>
            <consortium name="RefSeq"/>
        </authorList>
    </citation>
    <scope>IDENTIFICATION</scope>
    <source>
        <tissue evidence="2">Leaf</tissue>
    </source>
</reference>
<protein>
    <submittedName>
        <fullName evidence="2">Uncharacterized protein LOC142176290</fullName>
    </submittedName>
</protein>
<dbReference type="Proteomes" id="UP000790787">
    <property type="component" value="Chromosome 22"/>
</dbReference>
<accession>A0AC58TQN4</accession>
<evidence type="ECO:0000313" key="2">
    <source>
        <dbReference type="RefSeq" id="XP_075099521.1"/>
    </source>
</evidence>